<comment type="caution">
    <text evidence="2">The sequence shown here is derived from an EMBL/GenBank/DDBJ whole genome shotgun (WGS) entry which is preliminary data.</text>
</comment>
<proteinExistence type="predicted"/>
<dbReference type="AlphaFoldDB" id="A0A0F9L9D1"/>
<accession>A0A0F9L9D1</accession>
<organism evidence="2">
    <name type="scientific">marine sediment metagenome</name>
    <dbReference type="NCBI Taxonomy" id="412755"/>
    <lineage>
        <taxon>unclassified sequences</taxon>
        <taxon>metagenomes</taxon>
        <taxon>ecological metagenomes</taxon>
    </lineage>
</organism>
<name>A0A0F9L9D1_9ZZZZ</name>
<sequence length="117" mass="13073">MSKNSLSKFDEAVKNQANRRMQKKLEQLRKDLAAAFVAFGMDCLRTSALRGGATIHKDSSIRTYLNILLSETPRKGWPHSLWDFEELAVASELIGIMDPLQRAMSAAKPGPEDDLPE</sequence>
<gene>
    <name evidence="2" type="ORF">LCGC14_1540180</name>
</gene>
<evidence type="ECO:0000313" key="2">
    <source>
        <dbReference type="EMBL" id="KKM60600.1"/>
    </source>
</evidence>
<reference evidence="2" key="1">
    <citation type="journal article" date="2015" name="Nature">
        <title>Complex archaea that bridge the gap between prokaryotes and eukaryotes.</title>
        <authorList>
            <person name="Spang A."/>
            <person name="Saw J.H."/>
            <person name="Jorgensen S.L."/>
            <person name="Zaremba-Niedzwiedzka K."/>
            <person name="Martijn J."/>
            <person name="Lind A.E."/>
            <person name="van Eijk R."/>
            <person name="Schleper C."/>
            <person name="Guy L."/>
            <person name="Ettema T.J."/>
        </authorList>
    </citation>
    <scope>NUCLEOTIDE SEQUENCE</scope>
</reference>
<evidence type="ECO:0000256" key="1">
    <source>
        <dbReference type="SAM" id="Coils"/>
    </source>
</evidence>
<protein>
    <submittedName>
        <fullName evidence="2">Uncharacterized protein</fullName>
    </submittedName>
</protein>
<keyword evidence="1" id="KW-0175">Coiled coil</keyword>
<dbReference type="EMBL" id="LAZR01011649">
    <property type="protein sequence ID" value="KKM60600.1"/>
    <property type="molecule type" value="Genomic_DNA"/>
</dbReference>
<feature type="coiled-coil region" evidence="1">
    <location>
        <begin position="11"/>
        <end position="38"/>
    </location>
</feature>